<dbReference type="eggNOG" id="arCOG01467">
    <property type="taxonomic scope" value="Archaea"/>
</dbReference>
<feature type="domain" description="ABC transmembrane type-2" evidence="6">
    <location>
        <begin position="23"/>
        <end position="257"/>
    </location>
</feature>
<feature type="transmembrane region" description="Helical" evidence="5">
    <location>
        <begin position="63"/>
        <end position="82"/>
    </location>
</feature>
<feature type="transmembrane region" description="Helical" evidence="5">
    <location>
        <begin position="24"/>
        <end position="43"/>
    </location>
</feature>
<evidence type="ECO:0000256" key="3">
    <source>
        <dbReference type="ARBA" id="ARBA00022989"/>
    </source>
</evidence>
<evidence type="ECO:0000256" key="1">
    <source>
        <dbReference type="ARBA" id="ARBA00004141"/>
    </source>
</evidence>
<dbReference type="GO" id="GO:0043190">
    <property type="term" value="C:ATP-binding cassette (ABC) transporter complex"/>
    <property type="evidence" value="ECO:0007669"/>
    <property type="project" value="InterPro"/>
</dbReference>
<keyword evidence="4 5" id="KW-0472">Membrane</keyword>
<dbReference type="AlphaFoldDB" id="V4GTQ0"/>
<dbReference type="RefSeq" id="WP_023394290.1">
    <property type="nucleotide sequence ID" value="NZ_ASGZ01000028.1"/>
</dbReference>
<evidence type="ECO:0000256" key="4">
    <source>
        <dbReference type="ARBA" id="ARBA00023136"/>
    </source>
</evidence>
<dbReference type="InterPro" id="IPR051784">
    <property type="entry name" value="Nod_factor_ABC_transporter"/>
</dbReference>
<feature type="transmembrane region" description="Helical" evidence="5">
    <location>
        <begin position="236"/>
        <end position="254"/>
    </location>
</feature>
<dbReference type="PIRSF" id="PIRSF006648">
    <property type="entry name" value="DrrB"/>
    <property type="match status" value="1"/>
</dbReference>
<evidence type="ECO:0000256" key="5">
    <source>
        <dbReference type="SAM" id="Phobius"/>
    </source>
</evidence>
<dbReference type="InterPro" id="IPR047817">
    <property type="entry name" value="ABC2_TM_bact-type"/>
</dbReference>
<dbReference type="GO" id="GO:0140359">
    <property type="term" value="F:ABC-type transporter activity"/>
    <property type="evidence" value="ECO:0007669"/>
    <property type="project" value="InterPro"/>
</dbReference>
<dbReference type="Proteomes" id="UP000017840">
    <property type="component" value="Unassembled WGS sequence"/>
</dbReference>
<comment type="caution">
    <text evidence="7">The sequence shown here is derived from an EMBL/GenBank/DDBJ whole genome shotgun (WGS) entry which is preliminary data.</text>
</comment>
<dbReference type="PATRIC" id="fig|1324957.4.peg.1731"/>
<sequence length="258" mass="27343">MSRLRRIESEAVAAARSFLRRRTAVFFTFFFPVILVVIFGVLVRTQPGGGGLFSRADAYYVPGYLATVVLFTPLSRVGSEIARHRDGHRFEKLATTPLTRGEWLFAHTLVNVGVIGAASLLILGLVVLSTGAEIAVTPGLLLLVPFVLLAVVLFCGFGAILGSVADSQDGVIAASNSIALPLLFLSDTFVSGDLLPDWFSIVEFASPLTYFARGVRTLVYAPAGGYAPPLGTYGNLAVLAALSVGFFLVGAYAVPRSA</sequence>
<protein>
    <submittedName>
        <fullName evidence="7">ABC transporter</fullName>
    </submittedName>
</protein>
<evidence type="ECO:0000313" key="7">
    <source>
        <dbReference type="EMBL" id="ESP88491.1"/>
    </source>
</evidence>
<proteinExistence type="predicted"/>
<dbReference type="STRING" id="1324957.K933_08527"/>
<dbReference type="PANTHER" id="PTHR43229:SF6">
    <property type="entry name" value="ABC-TYPE MULTIDRUG TRANSPORT SYSTEM, PERMEASE COMPONENT"/>
    <property type="match status" value="1"/>
</dbReference>
<dbReference type="InterPro" id="IPR013525">
    <property type="entry name" value="ABC2_TM"/>
</dbReference>
<feature type="transmembrane region" description="Helical" evidence="5">
    <location>
        <begin position="103"/>
        <end position="128"/>
    </location>
</feature>
<dbReference type="InterPro" id="IPR000412">
    <property type="entry name" value="ABC_2_transport"/>
</dbReference>
<dbReference type="PANTHER" id="PTHR43229">
    <property type="entry name" value="NODULATION PROTEIN J"/>
    <property type="match status" value="1"/>
</dbReference>
<name>V4GTQ0_9EURY</name>
<keyword evidence="8" id="KW-1185">Reference proteome</keyword>
<keyword evidence="2 5" id="KW-0812">Transmembrane</keyword>
<feature type="transmembrane region" description="Helical" evidence="5">
    <location>
        <begin position="140"/>
        <end position="164"/>
    </location>
</feature>
<accession>V4GTQ0</accession>
<dbReference type="EMBL" id="ASGZ01000028">
    <property type="protein sequence ID" value="ESP88491.1"/>
    <property type="molecule type" value="Genomic_DNA"/>
</dbReference>
<comment type="subcellular location">
    <subcellularLocation>
        <location evidence="1">Membrane</location>
        <topology evidence="1">Multi-pass membrane protein</topology>
    </subcellularLocation>
</comment>
<dbReference type="Pfam" id="PF01061">
    <property type="entry name" value="ABC2_membrane"/>
    <property type="match status" value="1"/>
</dbReference>
<evidence type="ECO:0000259" key="6">
    <source>
        <dbReference type="PROSITE" id="PS51012"/>
    </source>
</evidence>
<reference evidence="7 8" key="1">
    <citation type="journal article" date="2013" name="Genome Announc.">
        <title>Draft Genome Sequence of 'Candidatus Halobonum tyrrellensis' Strain G22, Isolated from the Hypersaline Waters of Lake Tyrrell, Australia.</title>
        <authorList>
            <person name="Ugalde J.A."/>
            <person name="Narasingarao P."/>
            <person name="Kuo S."/>
            <person name="Podell S."/>
            <person name="Allen E.E."/>
        </authorList>
    </citation>
    <scope>NUCLEOTIDE SEQUENCE [LARGE SCALE GENOMIC DNA]</scope>
    <source>
        <strain evidence="7 8">G22</strain>
    </source>
</reference>
<evidence type="ECO:0000313" key="8">
    <source>
        <dbReference type="Proteomes" id="UP000017840"/>
    </source>
</evidence>
<dbReference type="PROSITE" id="PS51012">
    <property type="entry name" value="ABC_TM2"/>
    <property type="match status" value="1"/>
</dbReference>
<evidence type="ECO:0000256" key="2">
    <source>
        <dbReference type="ARBA" id="ARBA00022692"/>
    </source>
</evidence>
<dbReference type="OrthoDB" id="203821at2157"/>
<gene>
    <name evidence="7" type="ORF">K933_08527</name>
</gene>
<feature type="transmembrane region" description="Helical" evidence="5">
    <location>
        <begin position="171"/>
        <end position="190"/>
    </location>
</feature>
<organism evidence="7 8">
    <name type="scientific">Candidatus Halobonum tyrrellensis G22</name>
    <dbReference type="NCBI Taxonomy" id="1324957"/>
    <lineage>
        <taxon>Archaea</taxon>
        <taxon>Methanobacteriati</taxon>
        <taxon>Methanobacteriota</taxon>
        <taxon>Stenosarchaea group</taxon>
        <taxon>Halobacteria</taxon>
        <taxon>Halobacteriales</taxon>
        <taxon>Haloferacaceae</taxon>
        <taxon>Candidatus Halobonum</taxon>
    </lineage>
</organism>
<keyword evidence="3 5" id="KW-1133">Transmembrane helix</keyword>